<accession>A0A915BMI6</accession>
<dbReference type="GO" id="GO:1990834">
    <property type="term" value="P:response to odorant"/>
    <property type="evidence" value="ECO:0007669"/>
    <property type="project" value="TreeGrafter"/>
</dbReference>
<dbReference type="Pfam" id="PF06579">
    <property type="entry name" value="Ly-6_related"/>
    <property type="match status" value="1"/>
</dbReference>
<dbReference type="PANTHER" id="PTHR34722:SF2">
    <property type="entry name" value="HOMOLOG OF ODR-2 (TWO)"/>
    <property type="match status" value="1"/>
</dbReference>
<feature type="chain" id="PRO_5037138219" evidence="1">
    <location>
        <begin position="21"/>
        <end position="185"/>
    </location>
</feature>
<evidence type="ECO:0000313" key="2">
    <source>
        <dbReference type="Proteomes" id="UP000887569"/>
    </source>
</evidence>
<dbReference type="WBParaSite" id="PgR045_g047_t01">
    <property type="protein sequence ID" value="PgR045_g047_t01"/>
    <property type="gene ID" value="PgR045_g047"/>
</dbReference>
<dbReference type="GO" id="GO:0043025">
    <property type="term" value="C:neuronal cell body"/>
    <property type="evidence" value="ECO:0007669"/>
    <property type="project" value="TreeGrafter"/>
</dbReference>
<dbReference type="GO" id="GO:0030424">
    <property type="term" value="C:axon"/>
    <property type="evidence" value="ECO:0007669"/>
    <property type="project" value="TreeGrafter"/>
</dbReference>
<name>A0A915BMI6_PARUN</name>
<dbReference type="Proteomes" id="UP000887569">
    <property type="component" value="Unplaced"/>
</dbReference>
<evidence type="ECO:0000256" key="1">
    <source>
        <dbReference type="SAM" id="SignalP"/>
    </source>
</evidence>
<keyword evidence="2" id="KW-1185">Reference proteome</keyword>
<organism evidence="2 3">
    <name type="scientific">Parascaris univalens</name>
    <name type="common">Nematode worm</name>
    <dbReference type="NCBI Taxonomy" id="6257"/>
    <lineage>
        <taxon>Eukaryota</taxon>
        <taxon>Metazoa</taxon>
        <taxon>Ecdysozoa</taxon>
        <taxon>Nematoda</taxon>
        <taxon>Chromadorea</taxon>
        <taxon>Rhabditida</taxon>
        <taxon>Spirurina</taxon>
        <taxon>Ascaridomorpha</taxon>
        <taxon>Ascaridoidea</taxon>
        <taxon>Ascarididae</taxon>
        <taxon>Parascaris</taxon>
    </lineage>
</organism>
<sequence length="185" mass="20453">MTHLFFAILLYLLLLSQSSGTYKCFSCMSRYYGATWQFAGYSRIYMEPRSFTDFCSNPHERGTDVPYAFCEDSNNCVSMVEDLKIGVGARGYIRGCWSSIFLWGFNRTGAAGALRNHQFCHNFNLSQIIAGGKPFESQLRVCSCAGNLCNGVSSSGVPYGTRSLLTAAIISCSLIAFLLRILDCS</sequence>
<feature type="signal peptide" evidence="1">
    <location>
        <begin position="1"/>
        <end position="20"/>
    </location>
</feature>
<protein>
    <submittedName>
        <fullName evidence="3">Uncharacterized protein</fullName>
    </submittedName>
</protein>
<reference evidence="3" key="1">
    <citation type="submission" date="2022-11" db="UniProtKB">
        <authorList>
            <consortium name="WormBaseParasite"/>
        </authorList>
    </citation>
    <scope>IDENTIFICATION</scope>
</reference>
<evidence type="ECO:0000313" key="3">
    <source>
        <dbReference type="WBParaSite" id="PgR045_g047_t01"/>
    </source>
</evidence>
<proteinExistence type="predicted"/>
<dbReference type="InterPro" id="IPR010558">
    <property type="entry name" value="Ly-6-related"/>
</dbReference>
<keyword evidence="1" id="KW-0732">Signal</keyword>
<dbReference type="GO" id="GO:0042048">
    <property type="term" value="P:olfactory behavior"/>
    <property type="evidence" value="ECO:0007669"/>
    <property type="project" value="TreeGrafter"/>
</dbReference>
<dbReference type="AlphaFoldDB" id="A0A915BMI6"/>
<dbReference type="PANTHER" id="PTHR34722">
    <property type="entry name" value="HOMOLOG OF ODR-2 (TWO)-RELATED"/>
    <property type="match status" value="1"/>
</dbReference>